<feature type="domain" description="HTH cro/C1-type" evidence="2">
    <location>
        <begin position="16"/>
        <end position="70"/>
    </location>
</feature>
<dbReference type="InterPro" id="IPR050807">
    <property type="entry name" value="TransReg_Diox_bact_type"/>
</dbReference>
<dbReference type="GO" id="GO:0005829">
    <property type="term" value="C:cytosol"/>
    <property type="evidence" value="ECO:0007669"/>
    <property type="project" value="TreeGrafter"/>
</dbReference>
<evidence type="ECO:0000313" key="4">
    <source>
        <dbReference type="Proteomes" id="UP001158066"/>
    </source>
</evidence>
<comment type="caution">
    <text evidence="3">The sequence shown here is derived from an EMBL/GenBank/DDBJ whole genome shotgun (WGS) entry which is preliminary data.</text>
</comment>
<dbReference type="Gene3D" id="1.10.260.40">
    <property type="entry name" value="lambda repressor-like DNA-binding domains"/>
    <property type="match status" value="1"/>
</dbReference>
<organism evidence="3 4">
    <name type="scientific">Anoxynatronum buryatiense</name>
    <dbReference type="NCBI Taxonomy" id="489973"/>
    <lineage>
        <taxon>Bacteria</taxon>
        <taxon>Bacillati</taxon>
        <taxon>Bacillota</taxon>
        <taxon>Clostridia</taxon>
        <taxon>Eubacteriales</taxon>
        <taxon>Clostridiaceae</taxon>
        <taxon>Anoxynatronum</taxon>
    </lineage>
</organism>
<dbReference type="RefSeq" id="WP_283410888.1">
    <property type="nucleotide sequence ID" value="NZ_FXUF01000025.1"/>
</dbReference>
<dbReference type="Pfam" id="PF01381">
    <property type="entry name" value="HTH_3"/>
    <property type="match status" value="1"/>
</dbReference>
<dbReference type="GO" id="GO:0003700">
    <property type="term" value="F:DNA-binding transcription factor activity"/>
    <property type="evidence" value="ECO:0007669"/>
    <property type="project" value="TreeGrafter"/>
</dbReference>
<keyword evidence="4" id="KW-1185">Reference proteome</keyword>
<dbReference type="PANTHER" id="PTHR46797">
    <property type="entry name" value="HTH-TYPE TRANSCRIPTIONAL REGULATOR"/>
    <property type="match status" value="1"/>
</dbReference>
<accession>A0AA46AKL1</accession>
<evidence type="ECO:0000259" key="2">
    <source>
        <dbReference type="PROSITE" id="PS50943"/>
    </source>
</evidence>
<reference evidence="3" key="1">
    <citation type="submission" date="2017-05" db="EMBL/GenBank/DDBJ databases">
        <authorList>
            <person name="Varghese N."/>
            <person name="Submissions S."/>
        </authorList>
    </citation>
    <scope>NUCLEOTIDE SEQUENCE</scope>
    <source>
        <strain evidence="3">Su22</strain>
    </source>
</reference>
<sequence>MTKRTGIISKNIGAAILYARKRNNLSLQELATRSGVSASNINRIENGKRRPTLTTVELISEGLGIELDNLINTAKSVEYSKQLSAEDEALFIRTNGED</sequence>
<dbReference type="PANTHER" id="PTHR46797:SF1">
    <property type="entry name" value="METHYLPHOSPHONATE SYNTHASE"/>
    <property type="match status" value="1"/>
</dbReference>
<dbReference type="Proteomes" id="UP001158066">
    <property type="component" value="Unassembled WGS sequence"/>
</dbReference>
<evidence type="ECO:0000313" key="3">
    <source>
        <dbReference type="EMBL" id="SMP72071.1"/>
    </source>
</evidence>
<dbReference type="SUPFAM" id="SSF47413">
    <property type="entry name" value="lambda repressor-like DNA-binding domains"/>
    <property type="match status" value="1"/>
</dbReference>
<dbReference type="InterPro" id="IPR010982">
    <property type="entry name" value="Lambda_DNA-bd_dom_sf"/>
</dbReference>
<dbReference type="InterPro" id="IPR001387">
    <property type="entry name" value="Cro/C1-type_HTH"/>
</dbReference>
<dbReference type="PROSITE" id="PS50943">
    <property type="entry name" value="HTH_CROC1"/>
    <property type="match status" value="1"/>
</dbReference>
<gene>
    <name evidence="3" type="ORF">SAMN06296020_12517</name>
</gene>
<dbReference type="SMART" id="SM00530">
    <property type="entry name" value="HTH_XRE"/>
    <property type="match status" value="1"/>
</dbReference>
<evidence type="ECO:0000256" key="1">
    <source>
        <dbReference type="ARBA" id="ARBA00023125"/>
    </source>
</evidence>
<name>A0AA46AKL1_9CLOT</name>
<dbReference type="GO" id="GO:0003677">
    <property type="term" value="F:DNA binding"/>
    <property type="evidence" value="ECO:0007669"/>
    <property type="project" value="UniProtKB-KW"/>
</dbReference>
<dbReference type="AlphaFoldDB" id="A0AA46AKL1"/>
<dbReference type="CDD" id="cd00093">
    <property type="entry name" value="HTH_XRE"/>
    <property type="match status" value="1"/>
</dbReference>
<proteinExistence type="predicted"/>
<protein>
    <submittedName>
        <fullName evidence="3">Helix-turn-helix</fullName>
    </submittedName>
</protein>
<dbReference type="EMBL" id="FXUF01000025">
    <property type="protein sequence ID" value="SMP72071.1"/>
    <property type="molecule type" value="Genomic_DNA"/>
</dbReference>
<keyword evidence="1" id="KW-0238">DNA-binding</keyword>